<evidence type="ECO:0000313" key="11">
    <source>
        <dbReference type="EMBL" id="SMQ52454.1"/>
    </source>
</evidence>
<dbReference type="AlphaFoldDB" id="A0A1X7RYD5"/>
<evidence type="ECO:0000256" key="9">
    <source>
        <dbReference type="SAM" id="MobiDB-lite"/>
    </source>
</evidence>
<keyword evidence="5" id="KW-0805">Transcription regulation</keyword>
<dbReference type="Gene3D" id="3.30.160.60">
    <property type="entry name" value="Classic Zinc Finger"/>
    <property type="match status" value="1"/>
</dbReference>
<dbReference type="EMBL" id="LT853698">
    <property type="protein sequence ID" value="SMQ52454.1"/>
    <property type="molecule type" value="Genomic_DNA"/>
</dbReference>
<evidence type="ECO:0000256" key="1">
    <source>
        <dbReference type="ARBA" id="ARBA00004123"/>
    </source>
</evidence>
<feature type="region of interest" description="Disordered" evidence="9">
    <location>
        <begin position="533"/>
        <end position="552"/>
    </location>
</feature>
<gene>
    <name evidence="11" type="ORF">ZT3D7_G7607</name>
</gene>
<keyword evidence="4" id="KW-0862">Zinc</keyword>
<dbReference type="GO" id="GO:0008270">
    <property type="term" value="F:zinc ion binding"/>
    <property type="evidence" value="ECO:0007669"/>
    <property type="project" value="UniProtKB-KW"/>
</dbReference>
<keyword evidence="2" id="KW-0479">Metal-binding</keyword>
<evidence type="ECO:0000256" key="8">
    <source>
        <dbReference type="PROSITE-ProRule" id="PRU00042"/>
    </source>
</evidence>
<dbReference type="GO" id="GO:0005634">
    <property type="term" value="C:nucleus"/>
    <property type="evidence" value="ECO:0007669"/>
    <property type="project" value="UniProtKB-SubCell"/>
</dbReference>
<keyword evidence="6" id="KW-0804">Transcription</keyword>
<evidence type="ECO:0000256" key="6">
    <source>
        <dbReference type="ARBA" id="ARBA00023163"/>
    </source>
</evidence>
<feature type="region of interest" description="Disordered" evidence="9">
    <location>
        <begin position="819"/>
        <end position="924"/>
    </location>
</feature>
<proteinExistence type="predicted"/>
<dbReference type="PROSITE" id="PS00028">
    <property type="entry name" value="ZINC_FINGER_C2H2_1"/>
    <property type="match status" value="1"/>
</dbReference>
<evidence type="ECO:0000256" key="2">
    <source>
        <dbReference type="ARBA" id="ARBA00022723"/>
    </source>
</evidence>
<sequence>MESLDINSSDFEGLDDVNGDDIFAPNANIGQRVAAKIIANQAIDRPLSKKNARSVKFARGAPKTREAQQSVTVIWDAFCATVKHDPKTCPSGELILRFIDTRARSTVPGIRGKTAPSLSVVRGFWRRLIDLLIFRHEDIRQHYTPYWVNRIGMHLDQLATKKDLVRGLWQKRQWLGFKVILRMAQIWIDRAIDEGCISWDRTLLKLLGVVLQSACSSRSGDIARSTLYKGLECLCWKHLQLTIKDPDQPLSVQNLTLQVTLAYTKGHKNILNDDTDIFIEPLEHPGQSVVCVIKLLLIIALRFGRVNHTSLADLLAEASDRFDKSVVWKYPEAPVLCQIARGTSTLAFDKPAHQSQILHAVQEMALTAGLLAPVDTRSIRNGSIRDAAYLKKSINGVSDRVTAFVANHTTKALDKGTNQNYIGPLQQPIFNMRAEDPFENRLAPKFSDTPFSKDTKYSTLQIDSYMDQHGMDKTNLLERAKAGKHMKQAATQAWMEEQKNATVTEPAPTKPKKQALRQQTTSEINVVKPPAKKVNTATGSEKSTKSSLSVSARHTIPEDMQNIDPRLLFDDMQDLEVNEEELGYICDMIQPVISNDPVTGPTDQGSEEDVDDESIEQALADEVLQIDMANSVGPAETEAPSLLTGNAFVDKFAAINVYRLKRSFDSNDPNIVAKYIPTGNSREPPTAYLYYCSKCPYGSRWQNVVESHEVTCGGDDHNDEDASLVKTTSTFDCHYADCGKSYTKVTSLQSHISTIHEFKPKTCVRCPESSSVIYHTHLELQKHTKNAHDGLEQPTVCPQSAECGKTEAYTNKTAFKLHMRSVHKKTPQQIEKLVPRKKTVRSSKKKAAMMSDGEEDDATPSQPKKSRGVKKSSKKSTPLFVDSDDDGENDSLADPFATPTTKRKRNAKSSDSGTTGPSTKRARK</sequence>
<organism evidence="11 12">
    <name type="scientific">Zymoseptoria tritici (strain ST99CH_3D7)</name>
    <dbReference type="NCBI Taxonomy" id="1276538"/>
    <lineage>
        <taxon>Eukaryota</taxon>
        <taxon>Fungi</taxon>
        <taxon>Dikarya</taxon>
        <taxon>Ascomycota</taxon>
        <taxon>Pezizomycotina</taxon>
        <taxon>Dothideomycetes</taxon>
        <taxon>Dothideomycetidae</taxon>
        <taxon>Mycosphaerellales</taxon>
        <taxon>Mycosphaerellaceae</taxon>
        <taxon>Zymoseptoria</taxon>
    </lineage>
</organism>
<dbReference type="PROSITE" id="PS50157">
    <property type="entry name" value="ZINC_FINGER_C2H2_2"/>
    <property type="match status" value="1"/>
</dbReference>
<accession>A0A1X7RYD5</accession>
<feature type="domain" description="C2H2-type" evidence="10">
    <location>
        <begin position="731"/>
        <end position="761"/>
    </location>
</feature>
<name>A0A1X7RYD5_ZYMT9</name>
<evidence type="ECO:0000313" key="12">
    <source>
        <dbReference type="Proteomes" id="UP000215127"/>
    </source>
</evidence>
<dbReference type="STRING" id="1276538.A0A1X7RYD5"/>
<evidence type="ECO:0000256" key="3">
    <source>
        <dbReference type="ARBA" id="ARBA00022771"/>
    </source>
</evidence>
<keyword evidence="3 8" id="KW-0863">Zinc-finger</keyword>
<evidence type="ECO:0000256" key="4">
    <source>
        <dbReference type="ARBA" id="ARBA00022833"/>
    </source>
</evidence>
<evidence type="ECO:0000256" key="7">
    <source>
        <dbReference type="ARBA" id="ARBA00023242"/>
    </source>
</evidence>
<evidence type="ECO:0000259" key="10">
    <source>
        <dbReference type="PROSITE" id="PS50157"/>
    </source>
</evidence>
<dbReference type="SMART" id="SM00355">
    <property type="entry name" value="ZnF_C2H2"/>
    <property type="match status" value="4"/>
</dbReference>
<dbReference type="GO" id="GO:0006357">
    <property type="term" value="P:regulation of transcription by RNA polymerase II"/>
    <property type="evidence" value="ECO:0007669"/>
    <property type="project" value="TreeGrafter"/>
</dbReference>
<feature type="compositionally biased region" description="Polar residues" evidence="9">
    <location>
        <begin position="909"/>
        <end position="918"/>
    </location>
</feature>
<dbReference type="Proteomes" id="UP000215127">
    <property type="component" value="Chromosome 7"/>
</dbReference>
<feature type="compositionally biased region" description="Basic residues" evidence="9">
    <location>
        <begin position="864"/>
        <end position="874"/>
    </location>
</feature>
<feature type="compositionally biased region" description="Basic residues" evidence="9">
    <location>
        <begin position="835"/>
        <end position="847"/>
    </location>
</feature>
<dbReference type="InterPro" id="IPR051061">
    <property type="entry name" value="Zinc_finger_trans_reg"/>
</dbReference>
<dbReference type="PANTHER" id="PTHR46179">
    <property type="entry name" value="ZINC FINGER PROTEIN"/>
    <property type="match status" value="1"/>
</dbReference>
<comment type="subcellular location">
    <subcellularLocation>
        <location evidence="1">Nucleus</location>
    </subcellularLocation>
</comment>
<feature type="region of interest" description="Disordered" evidence="9">
    <location>
        <begin position="499"/>
        <end position="520"/>
    </location>
</feature>
<reference evidence="11 12" key="1">
    <citation type="submission" date="2016-06" db="EMBL/GenBank/DDBJ databases">
        <authorList>
            <person name="Kjaerup R.B."/>
            <person name="Dalgaard T.S."/>
            <person name="Juul-Madsen H.R."/>
        </authorList>
    </citation>
    <scope>NUCLEOTIDE SEQUENCE [LARGE SCALE GENOMIC DNA]</scope>
</reference>
<feature type="compositionally biased region" description="Acidic residues" evidence="9">
    <location>
        <begin position="882"/>
        <end position="891"/>
    </location>
</feature>
<dbReference type="PANTHER" id="PTHR46179:SF13">
    <property type="entry name" value="C2H2-TYPE DOMAIN-CONTAINING PROTEIN"/>
    <property type="match status" value="1"/>
</dbReference>
<keyword evidence="7" id="KW-0539">Nucleus</keyword>
<dbReference type="InterPro" id="IPR013087">
    <property type="entry name" value="Znf_C2H2_type"/>
</dbReference>
<protein>
    <recommendedName>
        <fullName evidence="10">C2H2-type domain-containing protein</fullName>
    </recommendedName>
</protein>
<keyword evidence="12" id="KW-1185">Reference proteome</keyword>
<evidence type="ECO:0000256" key="5">
    <source>
        <dbReference type="ARBA" id="ARBA00023015"/>
    </source>
</evidence>